<keyword evidence="2" id="KW-1185">Reference proteome</keyword>
<comment type="caution">
    <text evidence="1">The sequence shown here is derived from an EMBL/GenBank/DDBJ whole genome shotgun (WGS) entry which is preliminary data.</text>
</comment>
<name>A0ABU4PNG6_9SPHN</name>
<evidence type="ECO:0000313" key="2">
    <source>
        <dbReference type="Proteomes" id="UP001279660"/>
    </source>
</evidence>
<protein>
    <submittedName>
        <fullName evidence="1">Uncharacterized protein</fullName>
    </submittedName>
</protein>
<dbReference type="EMBL" id="JAWXXV010000001">
    <property type="protein sequence ID" value="MDX5984668.1"/>
    <property type="molecule type" value="Genomic_DNA"/>
</dbReference>
<dbReference type="Proteomes" id="UP001279660">
    <property type="component" value="Unassembled WGS sequence"/>
</dbReference>
<sequence>MSEATTGVTGNAHELLGWIGGLLSFDPEPTYRVISVDAAAGTQTVEHCQTKNTYAVTVTQLTGVE</sequence>
<gene>
    <name evidence="1" type="ORF">SIL82_10375</name>
</gene>
<proteinExistence type="predicted"/>
<dbReference type="RefSeq" id="WP_010403026.1">
    <property type="nucleotide sequence ID" value="NZ_JAWXXV010000001.1"/>
</dbReference>
<evidence type="ECO:0000313" key="1">
    <source>
        <dbReference type="EMBL" id="MDX5984668.1"/>
    </source>
</evidence>
<reference evidence="1 2" key="1">
    <citation type="submission" date="2023-11" db="EMBL/GenBank/DDBJ databases">
        <title>MicrobeMod: A computational toolkit for identifying prokaryotic methylation and restriction-modification with nanopore sequencing.</title>
        <authorList>
            <person name="Crits-Christoph A."/>
            <person name="Kang S.C."/>
            <person name="Lee H."/>
            <person name="Ostrov N."/>
        </authorList>
    </citation>
    <scope>NUCLEOTIDE SEQUENCE [LARGE SCALE GENOMIC DNA]</scope>
    <source>
        <strain evidence="1 2">ATCC 14820</strain>
    </source>
</reference>
<organism evidence="1 2">
    <name type="scientific">Sphingomonas echinoides</name>
    <dbReference type="NCBI Taxonomy" id="59803"/>
    <lineage>
        <taxon>Bacteria</taxon>
        <taxon>Pseudomonadati</taxon>
        <taxon>Pseudomonadota</taxon>
        <taxon>Alphaproteobacteria</taxon>
        <taxon>Sphingomonadales</taxon>
        <taxon>Sphingomonadaceae</taxon>
        <taxon>Sphingomonas</taxon>
    </lineage>
</organism>
<accession>A0ABU4PNG6</accession>